<keyword evidence="3" id="KW-1185">Reference proteome</keyword>
<feature type="compositionally biased region" description="Low complexity" evidence="1">
    <location>
        <begin position="56"/>
        <end position="76"/>
    </location>
</feature>
<feature type="compositionally biased region" description="Basic and acidic residues" evidence="1">
    <location>
        <begin position="571"/>
        <end position="584"/>
    </location>
</feature>
<feature type="compositionally biased region" description="Polar residues" evidence="1">
    <location>
        <begin position="331"/>
        <end position="349"/>
    </location>
</feature>
<feature type="region of interest" description="Disordered" evidence="1">
    <location>
        <begin position="794"/>
        <end position="817"/>
    </location>
</feature>
<feature type="compositionally biased region" description="Low complexity" evidence="1">
    <location>
        <begin position="539"/>
        <end position="552"/>
    </location>
</feature>
<evidence type="ECO:0000313" key="2">
    <source>
        <dbReference type="EMBL" id="THH08443.1"/>
    </source>
</evidence>
<proteinExistence type="predicted"/>
<dbReference type="EMBL" id="SGPL01000698">
    <property type="protein sequence ID" value="THH08443.1"/>
    <property type="molecule type" value="Genomic_DNA"/>
</dbReference>
<feature type="compositionally biased region" description="Polar residues" evidence="1">
    <location>
        <begin position="844"/>
        <end position="861"/>
    </location>
</feature>
<evidence type="ECO:0000256" key="1">
    <source>
        <dbReference type="SAM" id="MobiDB-lite"/>
    </source>
</evidence>
<feature type="compositionally biased region" description="Low complexity" evidence="1">
    <location>
        <begin position="762"/>
        <end position="777"/>
    </location>
</feature>
<feature type="region of interest" description="Disordered" evidence="1">
    <location>
        <begin position="419"/>
        <end position="446"/>
    </location>
</feature>
<reference evidence="2 3" key="1">
    <citation type="submission" date="2019-02" db="EMBL/GenBank/DDBJ databases">
        <title>Genome sequencing of the rare red list fungi Bondarzewia mesenterica.</title>
        <authorList>
            <person name="Buettner E."/>
            <person name="Kellner H."/>
        </authorList>
    </citation>
    <scope>NUCLEOTIDE SEQUENCE [LARGE SCALE GENOMIC DNA]</scope>
    <source>
        <strain evidence="2 3">DSM 108281</strain>
    </source>
</reference>
<feature type="region of interest" description="Disordered" evidence="1">
    <location>
        <begin position="1"/>
        <end position="226"/>
    </location>
</feature>
<comment type="caution">
    <text evidence="2">The sequence shown here is derived from an EMBL/GenBank/DDBJ whole genome shotgun (WGS) entry which is preliminary data.</text>
</comment>
<protein>
    <submittedName>
        <fullName evidence="2">Uncharacterized protein</fullName>
    </submittedName>
</protein>
<dbReference type="OrthoDB" id="3270652at2759"/>
<name>A0A4V3XD57_9AGAM</name>
<feature type="compositionally biased region" description="Polar residues" evidence="1">
    <location>
        <begin position="161"/>
        <end position="180"/>
    </location>
</feature>
<dbReference type="AlphaFoldDB" id="A0A4V3XD57"/>
<evidence type="ECO:0000313" key="3">
    <source>
        <dbReference type="Proteomes" id="UP000310158"/>
    </source>
</evidence>
<feature type="compositionally biased region" description="Polar residues" evidence="1">
    <location>
        <begin position="430"/>
        <end position="441"/>
    </location>
</feature>
<feature type="region of interest" description="Disordered" evidence="1">
    <location>
        <begin position="530"/>
        <end position="613"/>
    </location>
</feature>
<gene>
    <name evidence="2" type="ORF">EW146_g8988</name>
</gene>
<feature type="region of interest" description="Disordered" evidence="1">
    <location>
        <begin position="844"/>
        <end position="875"/>
    </location>
</feature>
<dbReference type="Proteomes" id="UP000310158">
    <property type="component" value="Unassembled WGS sequence"/>
</dbReference>
<feature type="compositionally biased region" description="Polar residues" evidence="1">
    <location>
        <begin position="585"/>
        <end position="603"/>
    </location>
</feature>
<feature type="compositionally biased region" description="Polar residues" evidence="1">
    <location>
        <begin position="7"/>
        <end position="41"/>
    </location>
</feature>
<feature type="region of interest" description="Disordered" evidence="1">
    <location>
        <begin position="755"/>
        <end position="782"/>
    </location>
</feature>
<organism evidence="2 3">
    <name type="scientific">Bondarzewia mesenterica</name>
    <dbReference type="NCBI Taxonomy" id="1095465"/>
    <lineage>
        <taxon>Eukaryota</taxon>
        <taxon>Fungi</taxon>
        <taxon>Dikarya</taxon>
        <taxon>Basidiomycota</taxon>
        <taxon>Agaricomycotina</taxon>
        <taxon>Agaricomycetes</taxon>
        <taxon>Russulales</taxon>
        <taxon>Bondarzewiaceae</taxon>
        <taxon>Bondarzewia</taxon>
    </lineage>
</organism>
<feature type="region of interest" description="Disordered" evidence="1">
    <location>
        <begin position="686"/>
        <end position="705"/>
    </location>
</feature>
<sequence>MPEHSSDATNHSIPGFQSHTLSSDQSVSTLGSESDPASSLRQAALLTLRSKRRKATAASVSSTSLSSRPTPTTSASIVLDYGQEEPSSEAASFVAPSTSSTLVPVLAPSSGSSVTEPPPSRPPRKGETSVPPVQEEDTTMREEGEISDNEGPPSPPKRLHQISSSLDATGVSQTPRTLATSGPAPAAAHLPTSPPILVSQRPVVKTEPASLRLGTPSPPPRPTLPDRLVLATPHDASADSFRLDDYLIDVNHVRPGLSMTHEQYTAAKDIVLDLLGWGVPPEYLVECGLSREIVYYVFTELNLRLPTNLDSTGILPFPPTPKMVASWLERSASTAHAPSAKTETPSPLQSRAPAGHLLPPKPTSVVSEASLAPTPSKAPIQSSGIDIALTMPSKPQSPPIPSLADMEQQRRQELLARKAVQASRKRKESCSSGASTASLNDSLPMDVDDDRQPLVPEASVDDFLNSIEPVTGDTIRGNGFDMYQSSVLLVASPETMDIDDAIPGLGGGSFVEFLPGPNLSSSAAVHSTEVQFHRTRSGSRSSMDLSDVASSSDESKEKGSTMKRKSGPNVQDKDIDELQYRESNGETPTLPSGSSFTANGPPTSVTPPVRRGNRRPVAADFVDLDSAYSSNPYAISAPSRQNSMGSVFNGVQHPNPHVRRKMNAVALGGGFASVSGMRRCVIDLSDSEEEDEEQEQEEWMAPSPAVRPASAASSITGSVLGSGTPNNATELEMEIKRMREMIRAREELRQKKLALLSSRPNSTSTPAPIITPTTSPSQAGLDRTSFAVKQEVLESLPSYTPREAATSPPSSEESERDVVMSNIEEMPGGRITTSVTGSLAIQTPTPTAASLNGDMLSSTPNGHPLSHCSRRQTCN</sequence>
<feature type="region of interest" description="Disordered" evidence="1">
    <location>
        <begin position="328"/>
        <end position="381"/>
    </location>
</feature>
<feature type="compositionally biased region" description="Acidic residues" evidence="1">
    <location>
        <begin position="686"/>
        <end position="698"/>
    </location>
</feature>
<accession>A0A4V3XD57</accession>
<feature type="compositionally biased region" description="Low complexity" evidence="1">
    <location>
        <begin position="800"/>
        <end position="811"/>
    </location>
</feature>